<dbReference type="PATRIC" id="fig|1618207.4.peg.649"/>
<organism evidence="1 2">
    <name type="scientific">Psychromicrobium lacuslunae</name>
    <dbReference type="NCBI Taxonomy" id="1618207"/>
    <lineage>
        <taxon>Bacteria</taxon>
        <taxon>Bacillati</taxon>
        <taxon>Actinomycetota</taxon>
        <taxon>Actinomycetes</taxon>
        <taxon>Micrococcales</taxon>
        <taxon>Micrococcaceae</taxon>
        <taxon>Psychromicrobium</taxon>
    </lineage>
</organism>
<accession>A0A0D4BXB9</accession>
<dbReference type="EMBL" id="CP011005">
    <property type="protein sequence ID" value="AJT40770.1"/>
    <property type="molecule type" value="Genomic_DNA"/>
</dbReference>
<protein>
    <submittedName>
        <fullName evidence="1">Vancomycin resistance protein</fullName>
    </submittedName>
</protein>
<dbReference type="Pfam" id="PF04294">
    <property type="entry name" value="VanW"/>
    <property type="match status" value="1"/>
</dbReference>
<dbReference type="PANTHER" id="PTHR35788:SF1">
    <property type="entry name" value="EXPORTED PROTEIN"/>
    <property type="match status" value="1"/>
</dbReference>
<reference evidence="1 2" key="1">
    <citation type="journal article" date="2015" name="Genome Announc.">
        <title>Complete Genome Sequencing of Protease-Producing Novel Arthrobacter sp. Strain IHBB 11108 Using PacBio Single-Molecule Real-Time Sequencing Technology.</title>
        <authorList>
            <person name="Kiran S."/>
            <person name="Swarnkar M.K."/>
            <person name="Pal M."/>
            <person name="Thakur R."/>
            <person name="Tewari R."/>
            <person name="Singh A.K."/>
            <person name="Gulati A."/>
        </authorList>
    </citation>
    <scope>NUCLEOTIDE SEQUENCE [LARGE SCALE GENOMIC DNA]</scope>
    <source>
        <strain evidence="1 2">IHBB 11108</strain>
    </source>
</reference>
<gene>
    <name evidence="1" type="ORF">UM93_03165</name>
</gene>
<sequence length="290" mass="33500">MSRRLFSELHPVTYAISVQKMRFIRRVHNWVHRASFARQDHSQELPVLIYRHNSLIRRTLGNTATELQDNKAVSLGIAAPKVDRVVIRPGETFSFWRLLGTISRSKGYRDGVVISAGRAESGVGGGMCQFTNLIHWMVLHSPLTIVEHHHHGEFDLFPDFNRQIPFGTGTSIVQNYLDYRFRNDTEQSFQLLISVTEEYLRGELRADSALPLKYHVREKDAYFYRSAGKVYRHNKVTRTATDRRTGNQVLDELLLENDAVVCYDPALINSPILDERPYANLEFVEESRIR</sequence>
<dbReference type="InterPro" id="IPR007391">
    <property type="entry name" value="Vancomycin_resist_VanW"/>
</dbReference>
<keyword evidence="2" id="KW-1185">Reference proteome</keyword>
<evidence type="ECO:0000313" key="1">
    <source>
        <dbReference type="EMBL" id="AJT40770.1"/>
    </source>
</evidence>
<dbReference type="Proteomes" id="UP000061839">
    <property type="component" value="Chromosome"/>
</dbReference>
<name>A0A0D4BXB9_9MICC</name>
<dbReference type="OrthoDB" id="9797191at2"/>
<dbReference type="KEGG" id="ari:UM93_03165"/>
<evidence type="ECO:0000313" key="2">
    <source>
        <dbReference type="Proteomes" id="UP000061839"/>
    </source>
</evidence>
<dbReference type="PANTHER" id="PTHR35788">
    <property type="entry name" value="EXPORTED PROTEIN-RELATED"/>
    <property type="match status" value="1"/>
</dbReference>
<dbReference type="STRING" id="1618207.UM93_03165"/>
<dbReference type="AlphaFoldDB" id="A0A0D4BXB9"/>
<dbReference type="HOGENOM" id="CLU_072547_1_0_11"/>
<dbReference type="InterPro" id="IPR052913">
    <property type="entry name" value="Glycopeptide_resist_protein"/>
</dbReference>
<dbReference type="RefSeq" id="WP_045073613.1">
    <property type="nucleotide sequence ID" value="NZ_CP011005.1"/>
</dbReference>
<proteinExistence type="predicted"/>